<evidence type="ECO:0000313" key="1">
    <source>
        <dbReference type="EMBL" id="GHO84411.1"/>
    </source>
</evidence>
<comment type="caution">
    <text evidence="1">The sequence shown here is derived from an EMBL/GenBank/DDBJ whole genome shotgun (WGS) entry which is preliminary data.</text>
</comment>
<dbReference type="EMBL" id="BNJJ01000006">
    <property type="protein sequence ID" value="GHO84411.1"/>
    <property type="molecule type" value="Genomic_DNA"/>
</dbReference>
<organism evidence="1 2">
    <name type="scientific">Dictyobacter formicarum</name>
    <dbReference type="NCBI Taxonomy" id="2778368"/>
    <lineage>
        <taxon>Bacteria</taxon>
        <taxon>Bacillati</taxon>
        <taxon>Chloroflexota</taxon>
        <taxon>Ktedonobacteria</taxon>
        <taxon>Ktedonobacterales</taxon>
        <taxon>Dictyobacteraceae</taxon>
        <taxon>Dictyobacter</taxon>
    </lineage>
</organism>
<reference evidence="1 2" key="1">
    <citation type="journal article" date="2021" name="Int. J. Syst. Evol. Microbiol.">
        <title>Reticulibacter mediterranei gen. nov., sp. nov., within the new family Reticulibacteraceae fam. nov., and Ktedonospora formicarum gen. nov., sp. nov., Ktedonobacter robiniae sp. nov., Dictyobacter formicarum sp. nov. and Dictyobacter arantiisoli sp. nov., belonging to the class Ktedonobacteria.</title>
        <authorList>
            <person name="Yabe S."/>
            <person name="Zheng Y."/>
            <person name="Wang C.M."/>
            <person name="Sakai Y."/>
            <person name="Abe K."/>
            <person name="Yokota A."/>
            <person name="Donadio S."/>
            <person name="Cavaletti L."/>
            <person name="Monciardini P."/>
        </authorList>
    </citation>
    <scope>NUCLEOTIDE SEQUENCE [LARGE SCALE GENOMIC DNA]</scope>
    <source>
        <strain evidence="1 2">SOSP1-9</strain>
    </source>
</reference>
<dbReference type="Proteomes" id="UP000635565">
    <property type="component" value="Unassembled WGS sequence"/>
</dbReference>
<gene>
    <name evidence="1" type="ORF">KSZ_24170</name>
</gene>
<proteinExistence type="predicted"/>
<accession>A0ABQ3VFD0</accession>
<keyword evidence="2" id="KW-1185">Reference proteome</keyword>
<name>A0ABQ3VFD0_9CHLR</name>
<evidence type="ECO:0000313" key="2">
    <source>
        <dbReference type="Proteomes" id="UP000635565"/>
    </source>
</evidence>
<protein>
    <submittedName>
        <fullName evidence="1">Uncharacterized protein</fullName>
    </submittedName>
</protein>
<sequence length="61" mass="7054">MRGYLQRLLQGHYDLFMQAPASVVILRGPIYEIELANPITRKLWGKIDEAHTTLLRSSKPF</sequence>